<dbReference type="EMBL" id="OMOD01000188">
    <property type="protein sequence ID" value="SPF48957.1"/>
    <property type="molecule type" value="Genomic_DNA"/>
</dbReference>
<dbReference type="GO" id="GO:0016627">
    <property type="term" value="F:oxidoreductase activity, acting on the CH-CH group of donors"/>
    <property type="evidence" value="ECO:0007669"/>
    <property type="project" value="TreeGrafter"/>
</dbReference>
<evidence type="ECO:0000313" key="3">
    <source>
        <dbReference type="EMBL" id="SPF48957.1"/>
    </source>
</evidence>
<dbReference type="InterPro" id="IPR052019">
    <property type="entry name" value="F420H2_bilvrd_red/Heme_oxyg"/>
</dbReference>
<dbReference type="SUPFAM" id="SSF50475">
    <property type="entry name" value="FMN-binding split barrel"/>
    <property type="match status" value="1"/>
</dbReference>
<evidence type="ECO:0000313" key="4">
    <source>
        <dbReference type="Proteomes" id="UP000238701"/>
    </source>
</evidence>
<dbReference type="Proteomes" id="UP000238701">
    <property type="component" value="Unassembled WGS sequence"/>
</dbReference>
<dbReference type="Pfam" id="PF01243">
    <property type="entry name" value="PNPOx_N"/>
    <property type="match status" value="1"/>
</dbReference>
<sequence length="163" mass="17626">MVSLADALVRQLLEGRHIAALATENPDGSIHMVAVWYWFDGAHVFVTTSSRSRKARNVQSRQKATLMIDSRDPAASCGVSLAGAARVLTGDSSAKPRAAIHGKYLSAAALADSRVGPVFAAFDDIAIQIEPTSVISWDMRELDRQFFGGAIESHPTYLLPLQF</sequence>
<keyword evidence="1" id="KW-0560">Oxidoreductase</keyword>
<dbReference type="InterPro" id="IPR012349">
    <property type="entry name" value="Split_barrel_FMN-bd"/>
</dbReference>
<dbReference type="PANTHER" id="PTHR35176">
    <property type="entry name" value="HEME OXYGENASE HI_0854-RELATED"/>
    <property type="match status" value="1"/>
</dbReference>
<dbReference type="OrthoDB" id="163864at2"/>
<dbReference type="Gene3D" id="2.30.110.10">
    <property type="entry name" value="Electron Transport, Fmn-binding Protein, Chain A"/>
    <property type="match status" value="1"/>
</dbReference>
<evidence type="ECO:0000259" key="2">
    <source>
        <dbReference type="Pfam" id="PF01243"/>
    </source>
</evidence>
<dbReference type="GO" id="GO:0005829">
    <property type="term" value="C:cytosol"/>
    <property type="evidence" value="ECO:0007669"/>
    <property type="project" value="TreeGrafter"/>
</dbReference>
<dbReference type="GO" id="GO:0070967">
    <property type="term" value="F:coenzyme F420 binding"/>
    <property type="evidence" value="ECO:0007669"/>
    <property type="project" value="TreeGrafter"/>
</dbReference>
<proteinExistence type="predicted"/>
<accession>A0A2U3LAL2</accession>
<name>A0A2U3LAL2_9BACT</name>
<protein>
    <recommendedName>
        <fullName evidence="2">Pyridoxamine 5'-phosphate oxidase N-terminal domain-containing protein</fullName>
    </recommendedName>
</protein>
<dbReference type="InterPro" id="IPR011576">
    <property type="entry name" value="Pyridox_Oxase_N"/>
</dbReference>
<dbReference type="AlphaFoldDB" id="A0A2U3LAL2"/>
<feature type="domain" description="Pyridoxamine 5'-phosphate oxidase N-terminal" evidence="2">
    <location>
        <begin position="9"/>
        <end position="117"/>
    </location>
</feature>
<evidence type="ECO:0000256" key="1">
    <source>
        <dbReference type="ARBA" id="ARBA00023002"/>
    </source>
</evidence>
<gene>
    <name evidence="3" type="ORF">SBA1_90091</name>
</gene>
<organism evidence="3 4">
    <name type="scientific">Candidatus Sulfotelmatobacter kueseliae</name>
    <dbReference type="NCBI Taxonomy" id="2042962"/>
    <lineage>
        <taxon>Bacteria</taxon>
        <taxon>Pseudomonadati</taxon>
        <taxon>Acidobacteriota</taxon>
        <taxon>Terriglobia</taxon>
        <taxon>Terriglobales</taxon>
        <taxon>Candidatus Korobacteraceae</taxon>
        <taxon>Candidatus Sulfotelmatobacter</taxon>
    </lineage>
</organism>
<dbReference type="PANTHER" id="PTHR35176:SF6">
    <property type="entry name" value="HEME OXYGENASE HI_0854-RELATED"/>
    <property type="match status" value="1"/>
</dbReference>
<reference evidence="4" key="1">
    <citation type="submission" date="2018-02" db="EMBL/GenBank/DDBJ databases">
        <authorList>
            <person name="Hausmann B."/>
        </authorList>
    </citation>
    <scope>NUCLEOTIDE SEQUENCE [LARGE SCALE GENOMIC DNA]</scope>
    <source>
        <strain evidence="4">Peat soil MAG SbA1</strain>
    </source>
</reference>